<dbReference type="EMBL" id="CP036172">
    <property type="protein sequence ID" value="QSZ68338.1"/>
    <property type="molecule type" value="Genomic_DNA"/>
</dbReference>
<dbReference type="InterPro" id="IPR035985">
    <property type="entry name" value="Ubiquitin-activating_enz"/>
</dbReference>
<dbReference type="GO" id="GO:0005737">
    <property type="term" value="C:cytoplasm"/>
    <property type="evidence" value="ECO:0007669"/>
    <property type="project" value="TreeGrafter"/>
</dbReference>
<dbReference type="FunFam" id="3.40.50.720:FF:000080">
    <property type="entry name" value="Thiazole biosynthesis adenylyltransferase ThiF"/>
    <property type="match status" value="1"/>
</dbReference>
<dbReference type="KEGG" id="maqe:RJ40_01005"/>
<proteinExistence type="inferred from homology"/>
<feature type="domain" description="THIF-type NAD/FAD binding fold" evidence="2">
    <location>
        <begin position="2"/>
        <end position="221"/>
    </location>
</feature>
<sequence>MLFGKEGQERLDNAHVFIAGAGGLGCPIALYLAAAGIGTITIADNDHIEITNLNRQVLHYEKDVGRKKVDSVREKLAAFNSQIRVNAVSTTIDQANAADLVGDADVIIDALDNFETRYVLNQVAIEKGIPFIHGAISGFDGQATVLIPGKTPCLRCIFPKAPPKVVFPAVGTTPGLIGMIQANEAIKYLTGTGELLAGRLLILDGLRGTTDSIEIVRDDACTACKETK</sequence>
<dbReference type="Proteomes" id="UP001042704">
    <property type="component" value="Chromosome"/>
</dbReference>
<evidence type="ECO:0000259" key="2">
    <source>
        <dbReference type="Pfam" id="PF00899"/>
    </source>
</evidence>
<protein>
    <submittedName>
        <fullName evidence="3">HesA/MoeB/ThiF family protein</fullName>
    </submittedName>
</protein>
<dbReference type="InterPro" id="IPR045886">
    <property type="entry name" value="ThiF/MoeB/HesA"/>
</dbReference>
<dbReference type="Gene3D" id="3.40.50.720">
    <property type="entry name" value="NAD(P)-binding Rossmann-like Domain"/>
    <property type="match status" value="1"/>
</dbReference>
<reference evidence="3" key="2">
    <citation type="submission" date="2019-02" db="EMBL/GenBank/DDBJ databases">
        <authorList>
            <person name="Chen S.-C."/>
            <person name="Chien H.-H."/>
            <person name="Lai M.-C."/>
        </authorList>
    </citation>
    <scope>NUCLEOTIDE SEQUENCE</scope>
    <source>
        <strain evidence="3">N2F9704</strain>
    </source>
</reference>
<dbReference type="GO" id="GO:0008641">
    <property type="term" value="F:ubiquitin-like modifier activating enzyme activity"/>
    <property type="evidence" value="ECO:0007669"/>
    <property type="project" value="InterPro"/>
</dbReference>
<dbReference type="GO" id="GO:0016779">
    <property type="term" value="F:nucleotidyltransferase activity"/>
    <property type="evidence" value="ECO:0007669"/>
    <property type="project" value="TreeGrafter"/>
</dbReference>
<dbReference type="PANTHER" id="PTHR10953:SF102">
    <property type="entry name" value="ADENYLYLTRANSFERASE AND SULFURTRANSFERASE MOCS3"/>
    <property type="match status" value="1"/>
</dbReference>
<keyword evidence="4" id="KW-1185">Reference proteome</keyword>
<dbReference type="PROSITE" id="PS51257">
    <property type="entry name" value="PROKAR_LIPOPROTEIN"/>
    <property type="match status" value="1"/>
</dbReference>
<evidence type="ECO:0000313" key="4">
    <source>
        <dbReference type="Proteomes" id="UP001042704"/>
    </source>
</evidence>
<reference evidence="3" key="1">
    <citation type="journal article" date="2001" name="Int. J. Syst. Evol. Microbiol.">
        <title>Methanofollis aquaemaris sp. nov., a methanogen isolated from an aquaculture fish pond.</title>
        <authorList>
            <person name="Lai M.C."/>
            <person name="Chen S.C."/>
        </authorList>
    </citation>
    <scope>NUCLEOTIDE SEQUENCE</scope>
    <source>
        <strain evidence="3">N2F9704</strain>
    </source>
</reference>
<dbReference type="SUPFAM" id="SSF69572">
    <property type="entry name" value="Activating enzymes of the ubiquitin-like proteins"/>
    <property type="match status" value="1"/>
</dbReference>
<gene>
    <name evidence="3" type="ORF">RJ40_01005</name>
</gene>
<organism evidence="3 4">
    <name type="scientific">Methanofollis aquaemaris</name>
    <dbReference type="NCBI Taxonomy" id="126734"/>
    <lineage>
        <taxon>Archaea</taxon>
        <taxon>Methanobacteriati</taxon>
        <taxon>Methanobacteriota</taxon>
        <taxon>Stenosarchaea group</taxon>
        <taxon>Methanomicrobia</taxon>
        <taxon>Methanomicrobiales</taxon>
        <taxon>Methanomicrobiaceae</taxon>
        <taxon>Methanofollis</taxon>
    </lineage>
</organism>
<dbReference type="GO" id="GO:0004792">
    <property type="term" value="F:thiosulfate-cyanide sulfurtransferase activity"/>
    <property type="evidence" value="ECO:0007669"/>
    <property type="project" value="TreeGrafter"/>
</dbReference>
<dbReference type="CDD" id="cd00757">
    <property type="entry name" value="ThiF_MoeB_HesA_family"/>
    <property type="match status" value="1"/>
</dbReference>
<accession>A0A8A3S872</accession>
<evidence type="ECO:0000256" key="1">
    <source>
        <dbReference type="ARBA" id="ARBA00009919"/>
    </source>
</evidence>
<dbReference type="PANTHER" id="PTHR10953">
    <property type="entry name" value="UBIQUITIN-ACTIVATING ENZYME E1"/>
    <property type="match status" value="1"/>
</dbReference>
<dbReference type="AlphaFoldDB" id="A0A8A3S872"/>
<name>A0A8A3S872_9EURY</name>
<evidence type="ECO:0000313" key="3">
    <source>
        <dbReference type="EMBL" id="QSZ68338.1"/>
    </source>
</evidence>
<comment type="similarity">
    <text evidence="1">Belongs to the HesA/MoeB/ThiF family.</text>
</comment>
<dbReference type="Pfam" id="PF00899">
    <property type="entry name" value="ThiF"/>
    <property type="match status" value="1"/>
</dbReference>
<dbReference type="InterPro" id="IPR000594">
    <property type="entry name" value="ThiF_NAD_FAD-bd"/>
</dbReference>